<evidence type="ECO:0000313" key="1">
    <source>
        <dbReference type="EMBL" id="KIL62579.1"/>
    </source>
</evidence>
<dbReference type="EMBL" id="KN818269">
    <property type="protein sequence ID" value="KIL62579.1"/>
    <property type="molecule type" value="Genomic_DNA"/>
</dbReference>
<dbReference type="Proteomes" id="UP000054549">
    <property type="component" value="Unassembled WGS sequence"/>
</dbReference>
<keyword evidence="2" id="KW-1185">Reference proteome</keyword>
<dbReference type="InParanoid" id="A0A0C2T7L3"/>
<dbReference type="HOGENOM" id="CLU_3086749_0_0_1"/>
<gene>
    <name evidence="1" type="ORF">M378DRAFT_165617</name>
</gene>
<proteinExistence type="predicted"/>
<organism evidence="1 2">
    <name type="scientific">Amanita muscaria (strain Koide BX008)</name>
    <dbReference type="NCBI Taxonomy" id="946122"/>
    <lineage>
        <taxon>Eukaryota</taxon>
        <taxon>Fungi</taxon>
        <taxon>Dikarya</taxon>
        <taxon>Basidiomycota</taxon>
        <taxon>Agaricomycotina</taxon>
        <taxon>Agaricomycetes</taxon>
        <taxon>Agaricomycetidae</taxon>
        <taxon>Agaricales</taxon>
        <taxon>Pluteineae</taxon>
        <taxon>Amanitaceae</taxon>
        <taxon>Amanita</taxon>
    </lineage>
</organism>
<evidence type="ECO:0000313" key="2">
    <source>
        <dbReference type="Proteomes" id="UP000054549"/>
    </source>
</evidence>
<sequence length="52" mass="5485">MVSSVCANSGSAGMIWKGPCLHGADIEPDLAYITLVKATRNQRLVSTLLAPQ</sequence>
<accession>A0A0C2T7L3</accession>
<name>A0A0C2T7L3_AMAMK</name>
<reference evidence="1 2" key="1">
    <citation type="submission" date="2014-04" db="EMBL/GenBank/DDBJ databases">
        <title>Evolutionary Origins and Diversification of the Mycorrhizal Mutualists.</title>
        <authorList>
            <consortium name="DOE Joint Genome Institute"/>
            <consortium name="Mycorrhizal Genomics Consortium"/>
            <person name="Kohler A."/>
            <person name="Kuo A."/>
            <person name="Nagy L.G."/>
            <person name="Floudas D."/>
            <person name="Copeland A."/>
            <person name="Barry K.W."/>
            <person name="Cichocki N."/>
            <person name="Veneault-Fourrey C."/>
            <person name="LaButti K."/>
            <person name="Lindquist E.A."/>
            <person name="Lipzen A."/>
            <person name="Lundell T."/>
            <person name="Morin E."/>
            <person name="Murat C."/>
            <person name="Riley R."/>
            <person name="Ohm R."/>
            <person name="Sun H."/>
            <person name="Tunlid A."/>
            <person name="Henrissat B."/>
            <person name="Grigoriev I.V."/>
            <person name="Hibbett D.S."/>
            <person name="Martin F."/>
        </authorList>
    </citation>
    <scope>NUCLEOTIDE SEQUENCE [LARGE SCALE GENOMIC DNA]</scope>
    <source>
        <strain evidence="1 2">Koide BX008</strain>
    </source>
</reference>
<dbReference type="AlphaFoldDB" id="A0A0C2T7L3"/>
<protein>
    <submittedName>
        <fullName evidence="1">Uncharacterized protein</fullName>
    </submittedName>
</protein>